<feature type="transmembrane region" description="Helical" evidence="1">
    <location>
        <begin position="6"/>
        <end position="26"/>
    </location>
</feature>
<dbReference type="AlphaFoldDB" id="A0A510UX64"/>
<name>A0A510UX64_9CELL</name>
<feature type="transmembrane region" description="Helical" evidence="1">
    <location>
        <begin position="84"/>
        <end position="111"/>
    </location>
</feature>
<feature type="transmembrane region" description="Helical" evidence="1">
    <location>
        <begin position="217"/>
        <end position="248"/>
    </location>
</feature>
<feature type="transmembrane region" description="Helical" evidence="1">
    <location>
        <begin position="33"/>
        <end position="49"/>
    </location>
</feature>
<keyword evidence="1" id="KW-1133">Transmembrane helix</keyword>
<evidence type="ECO:0008006" key="4">
    <source>
        <dbReference type="Google" id="ProtNLM"/>
    </source>
</evidence>
<dbReference type="EMBL" id="BJUA01000007">
    <property type="protein sequence ID" value="GEK18101.1"/>
    <property type="molecule type" value="Genomic_DNA"/>
</dbReference>
<feature type="transmembrane region" description="Helical" evidence="1">
    <location>
        <begin position="255"/>
        <end position="276"/>
    </location>
</feature>
<evidence type="ECO:0000256" key="1">
    <source>
        <dbReference type="SAM" id="Phobius"/>
    </source>
</evidence>
<comment type="caution">
    <text evidence="2">The sequence shown here is derived from an EMBL/GenBank/DDBJ whole genome shotgun (WGS) entry which is preliminary data.</text>
</comment>
<gene>
    <name evidence="2" type="ORF">CPE01_18340</name>
</gene>
<feature type="transmembrane region" description="Helical" evidence="1">
    <location>
        <begin position="331"/>
        <end position="359"/>
    </location>
</feature>
<dbReference type="Proteomes" id="UP000321386">
    <property type="component" value="Unassembled WGS sequence"/>
</dbReference>
<feature type="transmembrane region" description="Helical" evidence="1">
    <location>
        <begin position="55"/>
        <end position="72"/>
    </location>
</feature>
<keyword evidence="1" id="KW-0812">Transmembrane</keyword>
<reference evidence="2 3" key="1">
    <citation type="submission" date="2019-07" db="EMBL/GenBank/DDBJ databases">
        <title>Whole genome shotgun sequence of Cellulomonas persica NBRC 101101.</title>
        <authorList>
            <person name="Hosoyama A."/>
            <person name="Uohara A."/>
            <person name="Ohji S."/>
            <person name="Ichikawa N."/>
        </authorList>
    </citation>
    <scope>NUCLEOTIDE SEQUENCE [LARGE SCALE GENOMIC DNA]</scope>
    <source>
        <strain evidence="2 3">NBRC 101101</strain>
    </source>
</reference>
<feature type="transmembrane region" description="Helical" evidence="1">
    <location>
        <begin position="366"/>
        <end position="393"/>
    </location>
</feature>
<sequence>MPGVGSVDGLALMLLVAALGAAMTLVVHQRPQVAYVLYLLALCLVPPWAGVTVGVLVTPLMMLSLAMVVALWRGSGIRLLTYDVVTIVVLGAVTVSFLVGYVSLAQAYAAVIGWGLPYLVGRLSTRVDHDWLSTCIATVFFVVAVLGILEFVMRHNWFVGLAFPNSLYSGWSSIQYRGGVARVEGAFGHSIALGACLAMSVPFVWVSRLRPWVKAVVILTIASAAVLTFSRIGMISAVLGIVLCATLLGKEVTRGFRIGTAALLGVGVVIAAPIAMDVFSSAGDEAAGSAQYRGDLLSLVPTMTWLGRSSAAARDAAGTQSYGSFESIDSAIILIGLSYGLIPLILLLASALAAVASLVRGYRGPAIVSVVAILPGLTSVAFITQFTTFFWFVTGLAVTQHALARSRPDARAASAPSDLHNMSAFGGSVVPRRDG</sequence>
<proteinExistence type="predicted"/>
<evidence type="ECO:0000313" key="3">
    <source>
        <dbReference type="Proteomes" id="UP000321386"/>
    </source>
</evidence>
<accession>A0A510UX64</accession>
<keyword evidence="3" id="KW-1185">Reference proteome</keyword>
<organism evidence="2 3">
    <name type="scientific">Cellulomonas persica</name>
    <dbReference type="NCBI Taxonomy" id="76861"/>
    <lineage>
        <taxon>Bacteria</taxon>
        <taxon>Bacillati</taxon>
        <taxon>Actinomycetota</taxon>
        <taxon>Actinomycetes</taxon>
        <taxon>Micrococcales</taxon>
        <taxon>Cellulomonadaceae</taxon>
        <taxon>Cellulomonas</taxon>
    </lineage>
</organism>
<protein>
    <recommendedName>
        <fullName evidence="4">O-antigen polymerase</fullName>
    </recommendedName>
</protein>
<evidence type="ECO:0000313" key="2">
    <source>
        <dbReference type="EMBL" id="GEK18101.1"/>
    </source>
</evidence>
<feature type="transmembrane region" description="Helical" evidence="1">
    <location>
        <begin position="131"/>
        <end position="152"/>
    </location>
</feature>
<keyword evidence="1" id="KW-0472">Membrane</keyword>
<feature type="transmembrane region" description="Helical" evidence="1">
    <location>
        <begin position="186"/>
        <end position="205"/>
    </location>
</feature>